<reference evidence="2" key="1">
    <citation type="submission" date="2021-02" db="EMBL/GenBank/DDBJ databases">
        <authorList>
            <person name="Nowell W R."/>
        </authorList>
    </citation>
    <scope>NUCLEOTIDE SEQUENCE</scope>
</reference>
<feature type="region of interest" description="Disordered" evidence="1">
    <location>
        <begin position="211"/>
        <end position="255"/>
    </location>
</feature>
<feature type="region of interest" description="Disordered" evidence="1">
    <location>
        <begin position="268"/>
        <end position="344"/>
    </location>
</feature>
<feature type="compositionally biased region" description="Basic and acidic residues" evidence="1">
    <location>
        <begin position="156"/>
        <end position="167"/>
    </location>
</feature>
<dbReference type="EMBL" id="CAJNOJ010000014">
    <property type="protein sequence ID" value="CAF0807715.1"/>
    <property type="molecule type" value="Genomic_DNA"/>
</dbReference>
<evidence type="ECO:0000313" key="2">
    <source>
        <dbReference type="EMBL" id="CAF0807715.1"/>
    </source>
</evidence>
<comment type="caution">
    <text evidence="2">The sequence shown here is derived from an EMBL/GenBank/DDBJ whole genome shotgun (WGS) entry which is preliminary data.</text>
</comment>
<sequence length="527" mass="60709">MSSALFQPLLHDPLGWKPSTTTYSDTFKSRTYGTSSSTQKKLSPYGQEYQKQLRKQQQQMKLFRKNPYFVQSFSDEQSTPRIIFLKKNDEEYREQPPAAYQLTRSKTLPAVSEEEPTFAAECQKPVYREPNYDSTSVQRLPSAPFDQRGPMKVRRNPKEDKEKHLIDINDDQYRHWLTYPTPDTPPQIADAKQRLGQYKFPQTLSRGTSASYAYGEQQPSSSNDQSGSNVPHRRKKQVNDRGHFLEFNIPPTPPELRAARHRLEKHRYHQSLDNYPPHLEVNPDGEQEEYDKPTDAPQYQEEQTSQNQPSSTKIESGDASDENRAADCEQSTLIEQTNNNEDLPEEYIEALDISDAAQEEYYKDSKPNCEKKSNQSYYRIPPISSDLQHDSTVAYCNQQSTPSTNSRNANEFGVWIRNSSDQERESAMKILNNVLKQPMIGYGVPKKQQIIFKRPAGCNIGRSASASRQLGHAPSYMELEPIKNNGLSSSRLKRLIKFHLSTIDIKFVNRTINTHSHTHIYTLYSFF</sequence>
<evidence type="ECO:0000313" key="3">
    <source>
        <dbReference type="Proteomes" id="UP000663852"/>
    </source>
</evidence>
<feature type="region of interest" description="Disordered" evidence="1">
    <location>
        <begin position="127"/>
        <end position="167"/>
    </location>
</feature>
<feature type="compositionally biased region" description="Polar residues" evidence="1">
    <location>
        <begin position="300"/>
        <end position="314"/>
    </location>
</feature>
<organism evidence="2 3">
    <name type="scientific">Adineta ricciae</name>
    <name type="common">Rotifer</name>
    <dbReference type="NCBI Taxonomy" id="249248"/>
    <lineage>
        <taxon>Eukaryota</taxon>
        <taxon>Metazoa</taxon>
        <taxon>Spiralia</taxon>
        <taxon>Gnathifera</taxon>
        <taxon>Rotifera</taxon>
        <taxon>Eurotatoria</taxon>
        <taxon>Bdelloidea</taxon>
        <taxon>Adinetida</taxon>
        <taxon>Adinetidae</taxon>
        <taxon>Adineta</taxon>
    </lineage>
</organism>
<dbReference type="AlphaFoldDB" id="A0A813T011"/>
<gene>
    <name evidence="2" type="ORF">EDS130_LOCUS5182</name>
</gene>
<name>A0A813T011_ADIRI</name>
<feature type="compositionally biased region" description="Polar residues" evidence="1">
    <location>
        <begin position="329"/>
        <end position="341"/>
    </location>
</feature>
<evidence type="ECO:0000256" key="1">
    <source>
        <dbReference type="SAM" id="MobiDB-lite"/>
    </source>
</evidence>
<proteinExistence type="predicted"/>
<dbReference type="OrthoDB" id="10025361at2759"/>
<protein>
    <submittedName>
        <fullName evidence="2">Uncharacterized protein</fullName>
    </submittedName>
</protein>
<dbReference type="Proteomes" id="UP000663852">
    <property type="component" value="Unassembled WGS sequence"/>
</dbReference>
<feature type="compositionally biased region" description="Polar residues" evidence="1">
    <location>
        <begin position="211"/>
        <end position="229"/>
    </location>
</feature>
<accession>A0A813T011</accession>